<keyword evidence="1" id="KW-0812">Transmembrane</keyword>
<evidence type="ECO:0000259" key="2">
    <source>
        <dbReference type="Pfam" id="PF13386"/>
    </source>
</evidence>
<gene>
    <name evidence="3" type="ORF">MORIYA_0796</name>
</gene>
<dbReference type="EMBL" id="LS483250">
    <property type="protein sequence ID" value="SQD77274.1"/>
    <property type="molecule type" value="Genomic_DNA"/>
</dbReference>
<feature type="transmembrane region" description="Helical" evidence="1">
    <location>
        <begin position="135"/>
        <end position="158"/>
    </location>
</feature>
<feature type="transmembrane region" description="Helical" evidence="1">
    <location>
        <begin position="164"/>
        <end position="184"/>
    </location>
</feature>
<feature type="transmembrane region" description="Helical" evidence="1">
    <location>
        <begin position="53"/>
        <end position="73"/>
    </location>
</feature>
<dbReference type="PANTHER" id="PTHR42208:SF1">
    <property type="entry name" value="HEAVY METAL TRANSPORTER"/>
    <property type="match status" value="1"/>
</dbReference>
<feature type="transmembrane region" description="Helical" evidence="1">
    <location>
        <begin position="6"/>
        <end position="32"/>
    </location>
</feature>
<dbReference type="Pfam" id="PF13386">
    <property type="entry name" value="DsbD_2"/>
    <property type="match status" value="1"/>
</dbReference>
<accession>A0A330LJQ5</accession>
<dbReference type="Proteomes" id="UP000250163">
    <property type="component" value="Chromosome MORIYA"/>
</dbReference>
<protein>
    <submittedName>
        <fullName evidence="3">Sulfite exporter TauE/SafE family protein</fullName>
    </submittedName>
</protein>
<organism evidence="3 4">
    <name type="scientific">Moritella yayanosii</name>
    <dbReference type="NCBI Taxonomy" id="69539"/>
    <lineage>
        <taxon>Bacteria</taxon>
        <taxon>Pseudomonadati</taxon>
        <taxon>Pseudomonadota</taxon>
        <taxon>Gammaproteobacteria</taxon>
        <taxon>Alteromonadales</taxon>
        <taxon>Moritellaceae</taxon>
        <taxon>Moritella</taxon>
    </lineage>
</organism>
<dbReference type="KEGG" id="mya:MORIYA_0796"/>
<evidence type="ECO:0000313" key="3">
    <source>
        <dbReference type="EMBL" id="SQD77274.1"/>
    </source>
</evidence>
<keyword evidence="1" id="KW-1133">Transmembrane helix</keyword>
<dbReference type="OrthoDB" id="9798690at2"/>
<name>A0A330LJQ5_9GAMM</name>
<sequence length="228" mass="24484">MITSLIAAFMIGILGAGHCIAMCGGISGAIAHASKQTTDANTLAPLFYNLGRISSYTLIGAIVGFTAQIGLNFGAGYDLLLILRFVSGITLILIGLYIAQLNSAILQLEKVGRLVWRYIQPLARRFLPLKTPYHAFPLGFLWGWLPCGLVYSALTLALSSGSPLNSALIMLAFGLGTFPIMFLVGRLSSEFNKLIQNSKFKKFSGLLLVLFGLHVIYIALVQLSASGI</sequence>
<keyword evidence="1" id="KW-0472">Membrane</keyword>
<dbReference type="PANTHER" id="PTHR42208">
    <property type="entry name" value="HEAVY METAL TRANSPORTER-RELATED"/>
    <property type="match status" value="1"/>
</dbReference>
<proteinExistence type="predicted"/>
<reference evidence="4" key="1">
    <citation type="submission" date="2018-05" db="EMBL/GenBank/DDBJ databases">
        <authorList>
            <person name="Cea G.-C."/>
            <person name="William W."/>
        </authorList>
    </citation>
    <scope>NUCLEOTIDE SEQUENCE [LARGE SCALE GENOMIC DNA]</scope>
    <source>
        <strain evidence="4">DB21MT 5</strain>
    </source>
</reference>
<keyword evidence="4" id="KW-1185">Reference proteome</keyword>
<evidence type="ECO:0000313" key="4">
    <source>
        <dbReference type="Proteomes" id="UP000250163"/>
    </source>
</evidence>
<evidence type="ECO:0000256" key="1">
    <source>
        <dbReference type="SAM" id="Phobius"/>
    </source>
</evidence>
<dbReference type="AlphaFoldDB" id="A0A330LJQ5"/>
<feature type="domain" description="Urease accessory protein UreH-like transmembrane" evidence="2">
    <location>
        <begin position="7"/>
        <end position="213"/>
    </location>
</feature>
<feature type="transmembrane region" description="Helical" evidence="1">
    <location>
        <begin position="79"/>
        <end position="99"/>
    </location>
</feature>
<dbReference type="InterPro" id="IPR039447">
    <property type="entry name" value="UreH-like_TM_dom"/>
</dbReference>
<feature type="transmembrane region" description="Helical" evidence="1">
    <location>
        <begin position="205"/>
        <end position="225"/>
    </location>
</feature>